<gene>
    <name evidence="1" type="ORF">CLV47_102285</name>
</gene>
<evidence type="ECO:0000313" key="2">
    <source>
        <dbReference type="Proteomes" id="UP000237752"/>
    </source>
</evidence>
<protein>
    <submittedName>
        <fullName evidence="1">Uncharacterized protein</fullName>
    </submittedName>
</protein>
<name>A0A2T1A4R7_9ACTN</name>
<dbReference type="RefSeq" id="WP_106347741.1">
    <property type="nucleotide sequence ID" value="NZ_PVUE01000002.1"/>
</dbReference>
<dbReference type="OrthoDB" id="5240640at2"/>
<dbReference type="Proteomes" id="UP000237752">
    <property type="component" value="Unassembled WGS sequence"/>
</dbReference>
<dbReference type="EMBL" id="PVUE01000002">
    <property type="protein sequence ID" value="PRZ43595.1"/>
    <property type="molecule type" value="Genomic_DNA"/>
</dbReference>
<evidence type="ECO:0000313" key="1">
    <source>
        <dbReference type="EMBL" id="PRZ43595.1"/>
    </source>
</evidence>
<proteinExistence type="predicted"/>
<comment type="caution">
    <text evidence="1">The sequence shown here is derived from an EMBL/GenBank/DDBJ whole genome shotgun (WGS) entry which is preliminary data.</text>
</comment>
<dbReference type="AlphaFoldDB" id="A0A2T1A4R7"/>
<accession>A0A2T1A4R7</accession>
<reference evidence="1 2" key="1">
    <citation type="submission" date="2018-03" db="EMBL/GenBank/DDBJ databases">
        <title>Genomic Encyclopedia of Archaeal and Bacterial Type Strains, Phase II (KMG-II): from individual species to whole genera.</title>
        <authorList>
            <person name="Goeker M."/>
        </authorList>
    </citation>
    <scope>NUCLEOTIDE SEQUENCE [LARGE SCALE GENOMIC DNA]</scope>
    <source>
        <strain evidence="1 2">DSM 100065</strain>
    </source>
</reference>
<sequence length="342" mass="36367">MADQQLLDVPEMDGADWFEYALGEGWSDGLPVVPPTVELVDRMIEATSNYGALPELPPSRLTGSIESFAANAVMAGCRPVDFPVVLAGLRAVASEAYNLHGTLATTHPCAQFMMVNGPVRDAVELNCGTNCLGQGTRANAVIGRALQLILRNVGGAIPGVMDRSTQGSPAKYAYCFGENEEDSPWQPYHVRAGYASGDSTVTAMAAEGPHNINDHGSNTGIGILQTVAGVMGQPGSNQSYVRGPHFVLFGIEHAATLARDHWNPDTIREWLFDNARIPAERISEENKQQFADHGIETVAGEYTVSTGPDMINVAVAGGFGKHSAWVPSFGGTAVITEKIISD</sequence>
<organism evidence="1 2">
    <name type="scientific">Antricoccus suffuscus</name>
    <dbReference type="NCBI Taxonomy" id="1629062"/>
    <lineage>
        <taxon>Bacteria</taxon>
        <taxon>Bacillati</taxon>
        <taxon>Actinomycetota</taxon>
        <taxon>Actinomycetes</taxon>
        <taxon>Geodermatophilales</taxon>
        <taxon>Antricoccaceae</taxon>
        <taxon>Antricoccus</taxon>
    </lineage>
</organism>
<keyword evidence="2" id="KW-1185">Reference proteome</keyword>